<organism evidence="2 3">
    <name type="scientific">Bacteroides stercoris CC31F</name>
    <dbReference type="NCBI Taxonomy" id="1073351"/>
    <lineage>
        <taxon>Bacteria</taxon>
        <taxon>Pseudomonadati</taxon>
        <taxon>Bacteroidota</taxon>
        <taxon>Bacteroidia</taxon>
        <taxon>Bacteroidales</taxon>
        <taxon>Bacteroidaceae</taxon>
        <taxon>Bacteroides</taxon>
    </lineage>
</organism>
<dbReference type="CDD" id="cd00038">
    <property type="entry name" value="CAP_ED"/>
    <property type="match status" value="1"/>
</dbReference>
<dbReference type="EMBL" id="ATFP01000034">
    <property type="protein sequence ID" value="EPH19552.1"/>
    <property type="molecule type" value="Genomic_DNA"/>
</dbReference>
<evidence type="ECO:0000259" key="1">
    <source>
        <dbReference type="PROSITE" id="PS50042"/>
    </source>
</evidence>
<accession>S3YD35</accession>
<reference evidence="2 3" key="1">
    <citation type="submission" date="2013-05" db="EMBL/GenBank/DDBJ databases">
        <title>The Genome Sequence of Bacteroides stercoris CC31F.</title>
        <authorList>
            <consortium name="The Broad Institute Genomics Platform"/>
            <person name="Earl A."/>
            <person name="Ward D."/>
            <person name="Feldgarden M."/>
            <person name="Gevers D."/>
            <person name="Oliphant K."/>
            <person name="Allen-Vercoe E."/>
            <person name="Walker B."/>
            <person name="Young S."/>
            <person name="Zeng Q."/>
            <person name="Gargeya S."/>
            <person name="Fitzgerald M."/>
            <person name="Haas B."/>
            <person name="Abouelleil A."/>
            <person name="Allen A.W."/>
            <person name="Alvarado L."/>
            <person name="Arachchi H.M."/>
            <person name="Berlin A.M."/>
            <person name="Chapman S.B."/>
            <person name="Gainer-Dewar J."/>
            <person name="Goldberg J."/>
            <person name="Griggs A."/>
            <person name="Gujja S."/>
            <person name="Hansen M."/>
            <person name="Howarth C."/>
            <person name="Imamovic A."/>
            <person name="Ireland A."/>
            <person name="Larimer J."/>
            <person name="McCowan C."/>
            <person name="Murphy C."/>
            <person name="Pearson M."/>
            <person name="Poon T.W."/>
            <person name="Priest M."/>
            <person name="Roberts A."/>
            <person name="Saif S."/>
            <person name="Shea T."/>
            <person name="Sisk P."/>
            <person name="Sykes S."/>
            <person name="Wortman J."/>
            <person name="Nusbaum C."/>
            <person name="Birren B."/>
        </authorList>
    </citation>
    <scope>NUCLEOTIDE SEQUENCE [LARGE SCALE GENOMIC DNA]</scope>
    <source>
        <strain evidence="2 3">CC31F</strain>
    </source>
</reference>
<gene>
    <name evidence="2" type="ORF">HMPREF1181_02447</name>
</gene>
<comment type="caution">
    <text evidence="2">The sequence shown here is derived from an EMBL/GenBank/DDBJ whole genome shotgun (WGS) entry which is preliminary data.</text>
</comment>
<protein>
    <recommendedName>
        <fullName evidence="1">Cyclic nucleotide-binding domain-containing protein</fullName>
    </recommendedName>
</protein>
<dbReference type="Gene3D" id="2.60.120.10">
    <property type="entry name" value="Jelly Rolls"/>
    <property type="match status" value="1"/>
</dbReference>
<evidence type="ECO:0000313" key="2">
    <source>
        <dbReference type="EMBL" id="EPH19552.1"/>
    </source>
</evidence>
<dbReference type="InterPro" id="IPR014710">
    <property type="entry name" value="RmlC-like_jellyroll"/>
</dbReference>
<sequence length="217" mass="24991">MEIMLKKFCKKYKLPEKSLFELLSHMEEISFSKGELIIEKGERNSNFYLIKKGIWRAYYLADGTENSLWFATPGDAAFSSWGYVDDKPSQVNIESVNDSTAYCISKAKLEALFAHSIEMANFGRKIFEREILSVDASTLAYRTPPTAKERYLTLMEENPELLQDVPLKYLASYLYITPIIKPHTCRTEGKRGCVKIKKCPLFVSLSNKNYTDFTEKE</sequence>
<feature type="domain" description="Cyclic nucleotide-binding" evidence="1">
    <location>
        <begin position="14"/>
        <end position="130"/>
    </location>
</feature>
<dbReference type="InterPro" id="IPR018490">
    <property type="entry name" value="cNMP-bd_dom_sf"/>
</dbReference>
<dbReference type="PROSITE" id="PS50042">
    <property type="entry name" value="CNMP_BINDING_3"/>
    <property type="match status" value="1"/>
</dbReference>
<dbReference type="Proteomes" id="UP000014614">
    <property type="component" value="Unassembled WGS sequence"/>
</dbReference>
<dbReference type="HOGENOM" id="CLU_075053_9_3_10"/>
<dbReference type="PATRIC" id="fig|1073351.3.peg.2470"/>
<dbReference type="Pfam" id="PF00027">
    <property type="entry name" value="cNMP_binding"/>
    <property type="match status" value="1"/>
</dbReference>
<evidence type="ECO:0000313" key="3">
    <source>
        <dbReference type="Proteomes" id="UP000014614"/>
    </source>
</evidence>
<proteinExistence type="predicted"/>
<dbReference type="SUPFAM" id="SSF51206">
    <property type="entry name" value="cAMP-binding domain-like"/>
    <property type="match status" value="1"/>
</dbReference>
<name>S3YD35_BACSE</name>
<dbReference type="InterPro" id="IPR000595">
    <property type="entry name" value="cNMP-bd_dom"/>
</dbReference>
<dbReference type="AlphaFoldDB" id="S3YD35"/>